<evidence type="ECO:0000313" key="3">
    <source>
        <dbReference type="Proteomes" id="UP000319756"/>
    </source>
</evidence>
<dbReference type="Proteomes" id="UP000319756">
    <property type="component" value="Chromosome"/>
</dbReference>
<gene>
    <name evidence="2" type="ORF">EPH95_06460</name>
</gene>
<evidence type="ECO:0000256" key="1">
    <source>
        <dbReference type="SAM" id="MobiDB-lite"/>
    </source>
</evidence>
<dbReference type="EMBL" id="CP035485">
    <property type="protein sequence ID" value="QDI90863.1"/>
    <property type="molecule type" value="Genomic_DNA"/>
</dbReference>
<dbReference type="AlphaFoldDB" id="A0A514LG97"/>
<protein>
    <submittedName>
        <fullName evidence="2">Uncharacterized protein</fullName>
    </submittedName>
</protein>
<sequence>MGYVAMQPNDIASQYGNRTQAVQPLVKPNSAVEPVKFKQIARHKRNGQPRFPSRRYVNHDPPRECERHFTGKGHRFDALA</sequence>
<dbReference type="KEGG" id="sale:EPH95_06460"/>
<organism evidence="2 3">
    <name type="scientific">Salicibibacter halophilus</name>
    <dbReference type="NCBI Taxonomy" id="2502791"/>
    <lineage>
        <taxon>Bacteria</taxon>
        <taxon>Bacillati</taxon>
        <taxon>Bacillota</taxon>
        <taxon>Bacilli</taxon>
        <taxon>Bacillales</taxon>
        <taxon>Bacillaceae</taxon>
        <taxon>Salicibibacter</taxon>
    </lineage>
</organism>
<dbReference type="OrthoDB" id="2885467at2"/>
<dbReference type="RefSeq" id="WP_142088366.1">
    <property type="nucleotide sequence ID" value="NZ_CP035485.1"/>
</dbReference>
<keyword evidence="3" id="KW-1185">Reference proteome</keyword>
<accession>A0A514LG97</accession>
<proteinExistence type="predicted"/>
<feature type="region of interest" description="Disordered" evidence="1">
    <location>
        <begin position="42"/>
        <end position="80"/>
    </location>
</feature>
<reference evidence="3" key="1">
    <citation type="submission" date="2019-01" db="EMBL/GenBank/DDBJ databases">
        <title>Genomic analysis of Salicibibacter sp. NKC3-5.</title>
        <authorList>
            <person name="Oh Y.J."/>
        </authorList>
    </citation>
    <scope>NUCLEOTIDE SEQUENCE [LARGE SCALE GENOMIC DNA]</scope>
    <source>
        <strain evidence="3">NKC3-5</strain>
    </source>
</reference>
<name>A0A514LG97_9BACI</name>
<evidence type="ECO:0000313" key="2">
    <source>
        <dbReference type="EMBL" id="QDI90863.1"/>
    </source>
</evidence>
<feature type="compositionally biased region" description="Basic and acidic residues" evidence="1">
    <location>
        <begin position="57"/>
        <end position="80"/>
    </location>
</feature>